<organism evidence="2 3">
    <name type="scientific">Ruegeria sediminis</name>
    <dbReference type="NCBI Taxonomy" id="2583820"/>
    <lineage>
        <taxon>Bacteria</taxon>
        <taxon>Pseudomonadati</taxon>
        <taxon>Pseudomonadota</taxon>
        <taxon>Alphaproteobacteria</taxon>
        <taxon>Rhodobacterales</taxon>
        <taxon>Roseobacteraceae</taxon>
        <taxon>Ruegeria</taxon>
    </lineage>
</organism>
<dbReference type="Gene3D" id="3.40.710.10">
    <property type="entry name" value="DD-peptidase/beta-lactamase superfamily"/>
    <property type="match status" value="1"/>
</dbReference>
<dbReference type="InterPro" id="IPR012338">
    <property type="entry name" value="Beta-lactam/transpept-like"/>
</dbReference>
<protein>
    <submittedName>
        <fullName evidence="2">Beta-lactamase family protein</fullName>
    </submittedName>
</protein>
<dbReference type="EMBL" id="VCPD01000001">
    <property type="protein sequence ID" value="TMV09930.1"/>
    <property type="molecule type" value="Genomic_DNA"/>
</dbReference>
<accession>A0ABY2X4E5</accession>
<dbReference type="SUPFAM" id="SSF56601">
    <property type="entry name" value="beta-lactamase/transpeptidase-like"/>
    <property type="match status" value="1"/>
</dbReference>
<dbReference type="PANTHER" id="PTHR43283">
    <property type="entry name" value="BETA-LACTAMASE-RELATED"/>
    <property type="match status" value="1"/>
</dbReference>
<dbReference type="Pfam" id="PF00144">
    <property type="entry name" value="Beta-lactamase"/>
    <property type="match status" value="1"/>
</dbReference>
<comment type="caution">
    <text evidence="2">The sequence shown here is derived from an EMBL/GenBank/DDBJ whole genome shotgun (WGS) entry which is preliminary data.</text>
</comment>
<keyword evidence="3" id="KW-1185">Reference proteome</keyword>
<name>A0ABY2X4E5_9RHOB</name>
<evidence type="ECO:0000313" key="2">
    <source>
        <dbReference type="EMBL" id="TMV09930.1"/>
    </source>
</evidence>
<sequence>MNPTQDCYSAEETARLRAQVSVPKLLECGDVARWWCTHIAETMPTAVIQSPRAPAPLAQAEEPRILDVMAETDLGRLSLQDFLHHPESGVRGLAVIKGGKVMAETYPGMRADAAHLWASCAKPMAGLMIEHLIEDGAIDETRGIGEYLPALRDTDWHGVAIRDAMDMTPGMDCEENDETRNDPSSNAIRAFLAEFAAPHKGRVETLLEVLQSSRRVGTPGEKFEYGSPCTQVLVLLAEAISGQPWAEMFRRRVWSHVAADGALQVHLSPDGVALAHGVVSSRLRDLARFGMLFTPDWNRVAGKQVVSAETMQRIRTGTRDRAFFINGYDGPIFIDRLGDDTMLGNARQWDCVWPDGDLYKGGFMDQGLYVSPARDAVIVYFSTTPNMRMTRYLRPIATSGLLD</sequence>
<reference evidence="2 3" key="1">
    <citation type="submission" date="2019-05" db="EMBL/GenBank/DDBJ databases">
        <title>Ruegeria sp. nov., isolated from tidal flat.</title>
        <authorList>
            <person name="Kim W."/>
        </authorList>
    </citation>
    <scope>NUCLEOTIDE SEQUENCE [LARGE SCALE GENOMIC DNA]</scope>
    <source>
        <strain evidence="2 3">CAU 1488</strain>
    </source>
</reference>
<dbReference type="RefSeq" id="WP_138839989.1">
    <property type="nucleotide sequence ID" value="NZ_VCPD01000001.1"/>
</dbReference>
<gene>
    <name evidence="2" type="ORF">FGK63_02335</name>
</gene>
<dbReference type="InterPro" id="IPR001466">
    <property type="entry name" value="Beta-lactam-related"/>
</dbReference>
<evidence type="ECO:0000313" key="3">
    <source>
        <dbReference type="Proteomes" id="UP001193035"/>
    </source>
</evidence>
<dbReference type="InterPro" id="IPR050789">
    <property type="entry name" value="Diverse_Enzym_Activities"/>
</dbReference>
<evidence type="ECO:0000259" key="1">
    <source>
        <dbReference type="Pfam" id="PF00144"/>
    </source>
</evidence>
<dbReference type="Proteomes" id="UP001193035">
    <property type="component" value="Unassembled WGS sequence"/>
</dbReference>
<proteinExistence type="predicted"/>
<feature type="domain" description="Beta-lactamase-related" evidence="1">
    <location>
        <begin position="93"/>
        <end position="386"/>
    </location>
</feature>
<dbReference type="PANTHER" id="PTHR43283:SF7">
    <property type="entry name" value="BETA-LACTAMASE-RELATED DOMAIN-CONTAINING PROTEIN"/>
    <property type="match status" value="1"/>
</dbReference>